<dbReference type="EMBL" id="BMLQ01000006">
    <property type="protein sequence ID" value="GGO46938.1"/>
    <property type="molecule type" value="Genomic_DNA"/>
</dbReference>
<keyword evidence="7" id="KW-0472">Membrane</keyword>
<name>A0ABQ2M7U8_9MICC</name>
<keyword evidence="11" id="KW-1185">Reference proteome</keyword>
<keyword evidence="4 7" id="KW-1133">Transmembrane helix</keyword>
<dbReference type="Pfam" id="PF03799">
    <property type="entry name" value="FtsQ_DivIB_C"/>
    <property type="match status" value="1"/>
</dbReference>
<comment type="caution">
    <text evidence="10">The sequence shown here is derived from an EMBL/GenBank/DDBJ whole genome shotgun (WGS) entry which is preliminary data.</text>
</comment>
<keyword evidence="5" id="KW-0131">Cell cycle</keyword>
<dbReference type="PANTHER" id="PTHR37820:SF1">
    <property type="entry name" value="CELL DIVISION PROTEIN FTSQ"/>
    <property type="match status" value="1"/>
</dbReference>
<feature type="region of interest" description="Disordered" evidence="6">
    <location>
        <begin position="1"/>
        <end position="45"/>
    </location>
</feature>
<accession>A0ABQ2M7U8</accession>
<evidence type="ECO:0000256" key="7">
    <source>
        <dbReference type="SAM" id="Phobius"/>
    </source>
</evidence>
<keyword evidence="2" id="KW-0132">Cell division</keyword>
<reference evidence="11" key="1">
    <citation type="journal article" date="2019" name="Int. J. Syst. Evol. Microbiol.">
        <title>The Global Catalogue of Microorganisms (GCM) 10K type strain sequencing project: providing services to taxonomists for standard genome sequencing and annotation.</title>
        <authorList>
            <consortium name="The Broad Institute Genomics Platform"/>
            <consortium name="The Broad Institute Genome Sequencing Center for Infectious Disease"/>
            <person name="Wu L."/>
            <person name="Ma J."/>
        </authorList>
    </citation>
    <scope>NUCLEOTIDE SEQUENCE [LARGE SCALE GENOMIC DNA]</scope>
    <source>
        <strain evidence="11">CGMCC 1.7064</strain>
    </source>
</reference>
<protein>
    <recommendedName>
        <fullName evidence="12">FtsQ-type POTRA domain-containing protein</fullName>
    </recommendedName>
</protein>
<evidence type="ECO:0000256" key="3">
    <source>
        <dbReference type="ARBA" id="ARBA00022692"/>
    </source>
</evidence>
<dbReference type="Proteomes" id="UP000642509">
    <property type="component" value="Unassembled WGS sequence"/>
</dbReference>
<feature type="compositionally biased region" description="Low complexity" evidence="6">
    <location>
        <begin position="11"/>
        <end position="28"/>
    </location>
</feature>
<evidence type="ECO:0000256" key="4">
    <source>
        <dbReference type="ARBA" id="ARBA00022989"/>
    </source>
</evidence>
<gene>
    <name evidence="10" type="ORF">GCM10010977_23070</name>
</gene>
<dbReference type="InterPro" id="IPR013685">
    <property type="entry name" value="POTRA_FtsQ_type"/>
</dbReference>
<dbReference type="PANTHER" id="PTHR37820">
    <property type="entry name" value="CELL DIVISION PROTEIN DIVIB"/>
    <property type="match status" value="1"/>
</dbReference>
<feature type="domain" description="POTRA" evidence="9">
    <location>
        <begin position="81"/>
        <end position="148"/>
    </location>
</feature>
<feature type="domain" description="Cell division protein FtsQ/DivIB C-terminal" evidence="8">
    <location>
        <begin position="153"/>
        <end position="258"/>
    </location>
</feature>
<dbReference type="InterPro" id="IPR050487">
    <property type="entry name" value="FtsQ_DivIB"/>
</dbReference>
<feature type="transmembrane region" description="Helical" evidence="7">
    <location>
        <begin position="55"/>
        <end position="76"/>
    </location>
</feature>
<dbReference type="Pfam" id="PF08478">
    <property type="entry name" value="POTRA_1"/>
    <property type="match status" value="1"/>
</dbReference>
<evidence type="ECO:0000256" key="6">
    <source>
        <dbReference type="SAM" id="MobiDB-lite"/>
    </source>
</evidence>
<keyword evidence="1" id="KW-1003">Cell membrane</keyword>
<evidence type="ECO:0000313" key="11">
    <source>
        <dbReference type="Proteomes" id="UP000642509"/>
    </source>
</evidence>
<evidence type="ECO:0000256" key="5">
    <source>
        <dbReference type="ARBA" id="ARBA00023306"/>
    </source>
</evidence>
<keyword evidence="3 7" id="KW-0812">Transmembrane</keyword>
<evidence type="ECO:0008006" key="12">
    <source>
        <dbReference type="Google" id="ProtNLM"/>
    </source>
</evidence>
<evidence type="ECO:0000313" key="10">
    <source>
        <dbReference type="EMBL" id="GGO46938.1"/>
    </source>
</evidence>
<evidence type="ECO:0000259" key="8">
    <source>
        <dbReference type="Pfam" id="PF03799"/>
    </source>
</evidence>
<dbReference type="InterPro" id="IPR005548">
    <property type="entry name" value="Cell_div_FtsQ/DivIB_C"/>
</dbReference>
<sequence length="280" mass="29706">MTDERTTGNRSATSGSSASAATSISSVSEDTAQPADNVVEFPETQGQARRRHRRVWLIGGAGALVLLGILGAVLYFSPVLAIQQIKVTGTDLLEQSRAEELLEPVIGEPLPQVGQRTVEDLLAGEPAVDAVRVHAEPPNSLSVEIVEHQPVAMVPEGESHVLFSASGEALATLSGERASTYQLPSVSSAEDVSDPEVFDAITSVLGTLPEPIRARMESASAETVDSVTLQLTDGRTVLWGNADKGARKAQVLEALLNVPEDEEAPIREFDVSTPNRPVTR</sequence>
<evidence type="ECO:0000256" key="1">
    <source>
        <dbReference type="ARBA" id="ARBA00022475"/>
    </source>
</evidence>
<organism evidence="10 11">
    <name type="scientific">Citricoccus zhacaiensis</name>
    <dbReference type="NCBI Taxonomy" id="489142"/>
    <lineage>
        <taxon>Bacteria</taxon>
        <taxon>Bacillati</taxon>
        <taxon>Actinomycetota</taxon>
        <taxon>Actinomycetes</taxon>
        <taxon>Micrococcales</taxon>
        <taxon>Micrococcaceae</taxon>
        <taxon>Citricoccus</taxon>
    </lineage>
</organism>
<evidence type="ECO:0000259" key="9">
    <source>
        <dbReference type="Pfam" id="PF08478"/>
    </source>
</evidence>
<proteinExistence type="predicted"/>
<evidence type="ECO:0000256" key="2">
    <source>
        <dbReference type="ARBA" id="ARBA00022618"/>
    </source>
</evidence>